<dbReference type="GO" id="GO:0008270">
    <property type="term" value="F:zinc ion binding"/>
    <property type="evidence" value="ECO:0007669"/>
    <property type="project" value="UniProtKB-KW"/>
</dbReference>
<dbReference type="Pfam" id="PF10551">
    <property type="entry name" value="MULE"/>
    <property type="match status" value="1"/>
</dbReference>
<dbReference type="Pfam" id="PF04434">
    <property type="entry name" value="SWIM"/>
    <property type="match status" value="1"/>
</dbReference>
<evidence type="ECO:0000256" key="3">
    <source>
        <dbReference type="ARBA" id="ARBA00022833"/>
    </source>
</evidence>
<keyword evidence="3" id="KW-0862">Zinc</keyword>
<comment type="caution">
    <text evidence="7">The sequence shown here is derived from an EMBL/GenBank/DDBJ whole genome shotgun (WGS) entry which is preliminary data.</text>
</comment>
<evidence type="ECO:0000313" key="7">
    <source>
        <dbReference type="EMBL" id="KAL1223540.1"/>
    </source>
</evidence>
<feature type="domain" description="SWIM-type" evidence="6">
    <location>
        <begin position="239"/>
        <end position="280"/>
    </location>
</feature>
<dbReference type="SMART" id="SM00575">
    <property type="entry name" value="ZnF_PMZ"/>
    <property type="match status" value="1"/>
</dbReference>
<dbReference type="InterPro" id="IPR018289">
    <property type="entry name" value="MULE_transposase_dom"/>
</dbReference>
<feature type="region of interest" description="Disordered" evidence="5">
    <location>
        <begin position="320"/>
        <end position="339"/>
    </location>
</feature>
<keyword evidence="1" id="KW-0479">Metal-binding</keyword>
<organism evidence="7 8">
    <name type="scientific">Cardamine amara subsp. amara</name>
    <dbReference type="NCBI Taxonomy" id="228776"/>
    <lineage>
        <taxon>Eukaryota</taxon>
        <taxon>Viridiplantae</taxon>
        <taxon>Streptophyta</taxon>
        <taxon>Embryophyta</taxon>
        <taxon>Tracheophyta</taxon>
        <taxon>Spermatophyta</taxon>
        <taxon>Magnoliopsida</taxon>
        <taxon>eudicotyledons</taxon>
        <taxon>Gunneridae</taxon>
        <taxon>Pentapetalae</taxon>
        <taxon>rosids</taxon>
        <taxon>malvids</taxon>
        <taxon>Brassicales</taxon>
        <taxon>Brassicaceae</taxon>
        <taxon>Cardamineae</taxon>
        <taxon>Cardamine</taxon>
    </lineage>
</organism>
<keyword evidence="8" id="KW-1185">Reference proteome</keyword>
<reference evidence="7 8" key="1">
    <citation type="submission" date="2024-04" db="EMBL/GenBank/DDBJ databases">
        <title>Genome assembly C_amara_ONT_v2.</title>
        <authorList>
            <person name="Yant L."/>
            <person name="Moore C."/>
            <person name="Slenker M."/>
        </authorList>
    </citation>
    <scope>NUCLEOTIDE SEQUENCE [LARGE SCALE GENOMIC DNA]</scope>
    <source>
        <tissue evidence="7">Leaf</tissue>
    </source>
</reference>
<evidence type="ECO:0000259" key="6">
    <source>
        <dbReference type="PROSITE" id="PS50966"/>
    </source>
</evidence>
<evidence type="ECO:0000256" key="1">
    <source>
        <dbReference type="ARBA" id="ARBA00022723"/>
    </source>
</evidence>
<evidence type="ECO:0000256" key="5">
    <source>
        <dbReference type="SAM" id="MobiDB-lite"/>
    </source>
</evidence>
<evidence type="ECO:0000256" key="4">
    <source>
        <dbReference type="PROSITE-ProRule" id="PRU00325"/>
    </source>
</evidence>
<keyword evidence="2 4" id="KW-0863">Zinc-finger</keyword>
<dbReference type="Proteomes" id="UP001558713">
    <property type="component" value="Unassembled WGS sequence"/>
</dbReference>
<dbReference type="EMBL" id="JBANAX010000071">
    <property type="protein sequence ID" value="KAL1223540.1"/>
    <property type="molecule type" value="Genomic_DNA"/>
</dbReference>
<feature type="compositionally biased region" description="Basic residues" evidence="5">
    <location>
        <begin position="330"/>
        <end position="339"/>
    </location>
</feature>
<dbReference type="PANTHER" id="PTHR31973:SF187">
    <property type="entry name" value="MUTATOR TRANSPOSASE MUDRA PROTEIN"/>
    <property type="match status" value="1"/>
</dbReference>
<protein>
    <recommendedName>
        <fullName evidence="6">SWIM-type domain-containing protein</fullName>
    </recommendedName>
</protein>
<dbReference type="PANTHER" id="PTHR31973">
    <property type="entry name" value="POLYPROTEIN, PUTATIVE-RELATED"/>
    <property type="match status" value="1"/>
</dbReference>
<proteinExistence type="predicted"/>
<dbReference type="AlphaFoldDB" id="A0ABD1C2C2"/>
<dbReference type="InterPro" id="IPR006564">
    <property type="entry name" value="Znf_PMZ"/>
</dbReference>
<dbReference type="PROSITE" id="PS50966">
    <property type="entry name" value="ZF_SWIM"/>
    <property type="match status" value="1"/>
</dbReference>
<evidence type="ECO:0000256" key="2">
    <source>
        <dbReference type="ARBA" id="ARBA00022771"/>
    </source>
</evidence>
<evidence type="ECO:0000313" key="8">
    <source>
        <dbReference type="Proteomes" id="UP001558713"/>
    </source>
</evidence>
<gene>
    <name evidence="7" type="ORF">V5N11_034291</name>
</gene>
<accession>A0ABD1C2C2</accession>
<sequence length="379" mass="43059">MRKVIAVDGTFLKAKFMGTLIVATAQDGDTHIYPIAFGIVDSENDAAYKWFFSHLKSVILDHPNLVFISDRHQSIEKAITAVFPSANRGICFFHLEKNLITNHRANRLPHLVKKAANTYSRDEFTNIMDEIRRLNPKLSKDLENADIRLWSPHFQGNRYNITTNNIAESINGLLKEPREYPIVAFLDHVRDILARWFCERREKAAKLVTELGPYADRKVEARRVEADTLAVQPINLNQFHVTGGSQDAVVDMQKLSCSCRAFDIDKIPCKHAIAVAKKKQIQAHTLSDPCYTRNYLFAAYSESIFPVLGILNDSQIPPEVQNRQCLPPKGRSRSGRPKKKRYISSLEIAMANNGPRKEHKCSRCKLPRHNKATCQTALP</sequence>
<name>A0ABD1C2C2_CARAN</name>
<dbReference type="InterPro" id="IPR007527">
    <property type="entry name" value="Znf_SWIM"/>
</dbReference>